<sequence>MRRLGELIQARTQLVLLTATLPPTLEPALFERIGHAREAVRVFRAPTTRSNIRYLVWRPAVPVRRGPADAWMDSKIVQAGIRWLIQAINQGKTVIYANVVGQVVALAEQIGCEAYTSQAVDRSGILARFVDGRRPIIAATSALGIGVDIPDIRLIIHVGTPRTLLDYAQESGRAGRDGQTSVAMADTPVPEIERMQQYIAAPCRRQVLDPYLDRQQRAGCVAGEAPCDQCRPIRIEDAIARMREREIAVDSHGANQESGRPISQQADPQAGPQAGADAGRPADPIQTPPSRPSRSRSTSFVSQASSLHRPWPSRPATPPSPREPPQWAQADIQARQRGMQAALTEEAIIAECPRWLDHCYICTQQGRDGASHDLMPQTVCPGWEDRAQCAYRGLLIPMVAAMVYGPQAGPIRPLWQDRADGTDPA</sequence>
<evidence type="ECO:0000256" key="4">
    <source>
        <dbReference type="SAM" id="MobiDB-lite"/>
    </source>
</evidence>
<dbReference type="GO" id="GO:0005737">
    <property type="term" value="C:cytoplasm"/>
    <property type="evidence" value="ECO:0007669"/>
    <property type="project" value="TreeGrafter"/>
</dbReference>
<feature type="compositionally biased region" description="Low complexity" evidence="4">
    <location>
        <begin position="264"/>
        <end position="284"/>
    </location>
</feature>
<keyword evidence="6" id="KW-0067">ATP-binding</keyword>
<keyword evidence="7" id="KW-1185">Reference proteome</keyword>
<evidence type="ECO:0000313" key="7">
    <source>
        <dbReference type="Proteomes" id="UP000452235"/>
    </source>
</evidence>
<dbReference type="PROSITE" id="PS51194">
    <property type="entry name" value="HELICASE_CTER"/>
    <property type="match status" value="1"/>
</dbReference>
<keyword evidence="6" id="KW-0378">Hydrolase</keyword>
<dbReference type="InterPro" id="IPR027417">
    <property type="entry name" value="P-loop_NTPase"/>
</dbReference>
<feature type="compositionally biased region" description="Pro residues" evidence="4">
    <location>
        <begin position="312"/>
        <end position="324"/>
    </location>
</feature>
<dbReference type="OrthoDB" id="4502122at2759"/>
<dbReference type="InterPro" id="IPR001650">
    <property type="entry name" value="Helicase_C-like"/>
</dbReference>
<dbReference type="EMBL" id="BLJY01000015">
    <property type="protein sequence ID" value="GFF21431.1"/>
    <property type="molecule type" value="Genomic_DNA"/>
</dbReference>
<dbReference type="AlphaFoldDB" id="A0A5M3ZCR4"/>
<dbReference type="GO" id="GO:0009378">
    <property type="term" value="F:four-way junction helicase activity"/>
    <property type="evidence" value="ECO:0007669"/>
    <property type="project" value="TreeGrafter"/>
</dbReference>
<keyword evidence="6" id="KW-0547">Nucleotide-binding</keyword>
<organism evidence="6 7">
    <name type="scientific">Aspergillus terreus</name>
    <dbReference type="NCBI Taxonomy" id="33178"/>
    <lineage>
        <taxon>Eukaryota</taxon>
        <taxon>Fungi</taxon>
        <taxon>Dikarya</taxon>
        <taxon>Ascomycota</taxon>
        <taxon>Pezizomycotina</taxon>
        <taxon>Eurotiomycetes</taxon>
        <taxon>Eurotiomycetidae</taxon>
        <taxon>Eurotiales</taxon>
        <taxon>Aspergillaceae</taxon>
        <taxon>Aspergillus</taxon>
        <taxon>Aspergillus subgen. Circumdati</taxon>
    </lineage>
</organism>
<evidence type="ECO:0000313" key="6">
    <source>
        <dbReference type="EMBL" id="GFF21431.1"/>
    </source>
</evidence>
<dbReference type="PANTHER" id="PTHR13710">
    <property type="entry name" value="DNA HELICASE RECQ FAMILY MEMBER"/>
    <property type="match status" value="1"/>
</dbReference>
<feature type="region of interest" description="Disordered" evidence="4">
    <location>
        <begin position="249"/>
        <end position="329"/>
    </location>
</feature>
<dbReference type="GO" id="GO:0005694">
    <property type="term" value="C:chromosome"/>
    <property type="evidence" value="ECO:0007669"/>
    <property type="project" value="TreeGrafter"/>
</dbReference>
<evidence type="ECO:0000259" key="5">
    <source>
        <dbReference type="PROSITE" id="PS51194"/>
    </source>
</evidence>
<name>A0A5M3ZCR4_ASPTE</name>
<feature type="domain" description="Helicase C-terminal" evidence="5">
    <location>
        <begin position="80"/>
        <end position="216"/>
    </location>
</feature>
<dbReference type="EC" id="5.6.2.4" evidence="3"/>
<dbReference type="Pfam" id="PF00271">
    <property type="entry name" value="Helicase_C"/>
    <property type="match status" value="1"/>
</dbReference>
<dbReference type="Gene3D" id="3.40.50.300">
    <property type="entry name" value="P-loop containing nucleotide triphosphate hydrolases"/>
    <property type="match status" value="1"/>
</dbReference>
<dbReference type="GO" id="GO:0043138">
    <property type="term" value="F:3'-5' DNA helicase activity"/>
    <property type="evidence" value="ECO:0007669"/>
    <property type="project" value="UniProtKB-EC"/>
</dbReference>
<accession>A0A5M3ZCR4</accession>
<dbReference type="Proteomes" id="UP000452235">
    <property type="component" value="Unassembled WGS sequence"/>
</dbReference>
<reference evidence="6 7" key="1">
    <citation type="submission" date="2020-01" db="EMBL/GenBank/DDBJ databases">
        <title>Aspergillus terreus IFO 6365 whole genome shotgun sequence.</title>
        <authorList>
            <person name="Kanamasa S."/>
            <person name="Takahashi H."/>
        </authorList>
    </citation>
    <scope>NUCLEOTIDE SEQUENCE [LARGE SCALE GENOMIC DNA]</scope>
    <source>
        <strain evidence="6 7">IFO 6365</strain>
    </source>
</reference>
<feature type="compositionally biased region" description="Low complexity" evidence="4">
    <location>
        <begin position="295"/>
        <end position="310"/>
    </location>
</feature>
<evidence type="ECO:0000256" key="1">
    <source>
        <dbReference type="ARBA" id="ARBA00005446"/>
    </source>
</evidence>
<evidence type="ECO:0000256" key="2">
    <source>
        <dbReference type="ARBA" id="ARBA00034617"/>
    </source>
</evidence>
<keyword evidence="6" id="KW-0347">Helicase</keyword>
<evidence type="ECO:0000256" key="3">
    <source>
        <dbReference type="ARBA" id="ARBA00034808"/>
    </source>
</evidence>
<dbReference type="GO" id="GO:0000724">
    <property type="term" value="P:double-strand break repair via homologous recombination"/>
    <property type="evidence" value="ECO:0007669"/>
    <property type="project" value="TreeGrafter"/>
</dbReference>
<dbReference type="PANTHER" id="PTHR13710:SF154">
    <property type="entry name" value="RECQ HELICASE, PUTATIVE (AFU_ORTHOLOGUE AFUA_6G14720)-RELATED"/>
    <property type="match status" value="1"/>
</dbReference>
<dbReference type="SUPFAM" id="SSF52540">
    <property type="entry name" value="P-loop containing nucleoside triphosphate hydrolases"/>
    <property type="match status" value="1"/>
</dbReference>
<comment type="catalytic activity">
    <reaction evidence="2">
        <text>Couples ATP hydrolysis with the unwinding of duplex DNA by translocating in the 3'-5' direction.</text>
        <dbReference type="EC" id="5.6.2.4"/>
    </reaction>
</comment>
<protein>
    <recommendedName>
        <fullName evidence="3">DNA 3'-5' helicase</fullName>
        <ecNumber evidence="3">5.6.2.4</ecNumber>
    </recommendedName>
</protein>
<feature type="compositionally biased region" description="Polar residues" evidence="4">
    <location>
        <begin position="253"/>
        <end position="263"/>
    </location>
</feature>
<gene>
    <name evidence="6" type="ORF">ATEIFO6365_0015000100</name>
</gene>
<dbReference type="SMART" id="SM00490">
    <property type="entry name" value="HELICc"/>
    <property type="match status" value="1"/>
</dbReference>
<comment type="caution">
    <text evidence="6">The sequence shown here is derived from an EMBL/GenBank/DDBJ whole genome shotgun (WGS) entry which is preliminary data.</text>
</comment>
<comment type="similarity">
    <text evidence="1">Belongs to the helicase family. RecQ subfamily.</text>
</comment>
<dbReference type="VEuPathDB" id="FungiDB:ATEG_09954"/>
<proteinExistence type="inferred from homology"/>